<sequence>MKKVLSMLLLISSATVFSQKMITVDDFTTKNTFTARTVTGINWMNDGKYYSALDDNKVIRYDITTGQAVETIVDGAALNPRIEIHSYSLSADEKKLLLRTDYKGIYRRSYSAEYYVYDIPSRSVSKLSSGGKQSYAAFSPDASRVAFVRSNNLFMVNLADKSETQVTADGKFNAIINGTTDWVYEEEFGFVDAFFWSPDGKKIAYYRFDESAVKEYNMQVWNGQLYPKDYKYKYPKPGEANSVIEIWVYDVATGKKVKADIGTETDIYIPRVKWTTDPNMLSICKLNRLQNHFDLIHTNATTGESKTVFTEKDEAYVDIEGMDDLTYLDDGKQFIYSSESDGYKHLYLYTIDGKLVRQITTGNFEVLKYVGLDEKNKTLYFTSTEVSPLEKHFYSIGLDGKKKTRLSQAAGTHTVNMSNDFQFYIDYYSSASQAPVVNLYRTKGNSMIKVLEKNEGLVRASEEYGLATKEFFTFSGNDGTQLNGYMLKPRNFDAAKKYPVMIYQYSGPGSQNAANDWGGKHFYFHQLLTQKGYIVAVIDTRGTGSRGEKFKKLTYKQLGKYELEDLISAGKYFASLNYVDGSRLGIWGWSYGGYMSSLVMTRGGGVFKAGIAVSPVTNWRFYDNIYTERYMQTPQLNASGYDDNSPLTYADKLQGKFLLIHGTGDDNVHFQNSVVFQEALINAGKQFESFYYPDKNHRIPGAKTQLHLYTLMMEFVLRNL</sequence>
<accession>A0AAP2GM38</accession>
<dbReference type="Pfam" id="PF00930">
    <property type="entry name" value="DPPIV_N"/>
    <property type="match status" value="1"/>
</dbReference>
<evidence type="ECO:0000313" key="7">
    <source>
        <dbReference type="EMBL" id="MBT1701106.1"/>
    </source>
</evidence>
<keyword evidence="8" id="KW-1185">Reference proteome</keyword>
<dbReference type="InterPro" id="IPR029058">
    <property type="entry name" value="AB_hydrolase_fold"/>
</dbReference>
<dbReference type="AlphaFoldDB" id="A0AAP2GM38"/>
<keyword evidence="4" id="KW-0732">Signal</keyword>
<dbReference type="InterPro" id="IPR050278">
    <property type="entry name" value="Serine_Prot_S9B/DPPIV"/>
</dbReference>
<proteinExistence type="predicted"/>
<dbReference type="InterPro" id="IPR001375">
    <property type="entry name" value="Peptidase_S9_cat"/>
</dbReference>
<gene>
    <name evidence="7" type="ORF">KK083_29710</name>
</gene>
<evidence type="ECO:0000256" key="1">
    <source>
        <dbReference type="ARBA" id="ARBA00022670"/>
    </source>
</evidence>
<feature type="chain" id="PRO_5043001338" evidence="4">
    <location>
        <begin position="19"/>
        <end position="720"/>
    </location>
</feature>
<keyword evidence="1" id="KW-0645">Protease</keyword>
<dbReference type="Pfam" id="PF00326">
    <property type="entry name" value="Peptidase_S9"/>
    <property type="match status" value="1"/>
</dbReference>
<evidence type="ECO:0000256" key="2">
    <source>
        <dbReference type="ARBA" id="ARBA00022801"/>
    </source>
</evidence>
<comment type="caution">
    <text evidence="7">The sequence shown here is derived from an EMBL/GenBank/DDBJ whole genome shotgun (WGS) entry which is preliminary data.</text>
</comment>
<dbReference type="PROSITE" id="PS00708">
    <property type="entry name" value="PRO_ENDOPEP_SER"/>
    <property type="match status" value="1"/>
</dbReference>
<dbReference type="GO" id="GO:0006508">
    <property type="term" value="P:proteolysis"/>
    <property type="evidence" value="ECO:0007669"/>
    <property type="project" value="UniProtKB-KW"/>
</dbReference>
<evidence type="ECO:0000256" key="3">
    <source>
        <dbReference type="ARBA" id="ARBA00023180"/>
    </source>
</evidence>
<dbReference type="Proteomes" id="UP001319200">
    <property type="component" value="Unassembled WGS sequence"/>
</dbReference>
<evidence type="ECO:0000313" key="8">
    <source>
        <dbReference type="Proteomes" id="UP001319200"/>
    </source>
</evidence>
<dbReference type="PANTHER" id="PTHR11731:SF193">
    <property type="entry name" value="DIPEPTIDYL PEPTIDASE 9"/>
    <property type="match status" value="1"/>
</dbReference>
<evidence type="ECO:0000259" key="6">
    <source>
        <dbReference type="Pfam" id="PF00930"/>
    </source>
</evidence>
<feature type="signal peptide" evidence="4">
    <location>
        <begin position="1"/>
        <end position="18"/>
    </location>
</feature>
<dbReference type="InterPro" id="IPR002469">
    <property type="entry name" value="Peptidase_S9B_N"/>
</dbReference>
<dbReference type="SUPFAM" id="SSF53474">
    <property type="entry name" value="alpha/beta-Hydrolases"/>
    <property type="match status" value="1"/>
</dbReference>
<dbReference type="GO" id="GO:0004252">
    <property type="term" value="F:serine-type endopeptidase activity"/>
    <property type="evidence" value="ECO:0007669"/>
    <property type="project" value="InterPro"/>
</dbReference>
<dbReference type="SUPFAM" id="SSF82171">
    <property type="entry name" value="DPP6 N-terminal domain-like"/>
    <property type="match status" value="1"/>
</dbReference>
<dbReference type="GO" id="GO:0008239">
    <property type="term" value="F:dipeptidyl-peptidase activity"/>
    <property type="evidence" value="ECO:0007669"/>
    <property type="project" value="TreeGrafter"/>
</dbReference>
<evidence type="ECO:0000259" key="5">
    <source>
        <dbReference type="Pfam" id="PF00326"/>
    </source>
</evidence>
<evidence type="ECO:0000256" key="4">
    <source>
        <dbReference type="SAM" id="SignalP"/>
    </source>
</evidence>
<dbReference type="FunFam" id="3.40.50.1820:FF:000003">
    <property type="entry name" value="Dipeptidyl peptidase 4"/>
    <property type="match status" value="1"/>
</dbReference>
<keyword evidence="3" id="KW-0325">Glycoprotein</keyword>
<dbReference type="RefSeq" id="WP_254169793.1">
    <property type="nucleotide sequence ID" value="NZ_JAHESF010000057.1"/>
</dbReference>
<dbReference type="EMBL" id="JAHESF010000057">
    <property type="protein sequence ID" value="MBT1701106.1"/>
    <property type="molecule type" value="Genomic_DNA"/>
</dbReference>
<dbReference type="Gene3D" id="2.140.10.30">
    <property type="entry name" value="Dipeptidylpeptidase IV, N-terminal domain"/>
    <property type="match status" value="1"/>
</dbReference>
<name>A0AAP2GM38_9BACT</name>
<reference evidence="7 8" key="1">
    <citation type="submission" date="2021-05" db="EMBL/GenBank/DDBJ databases">
        <title>A Polyphasic approach of four new species of the genus Ohtaekwangia: Ohtaekwangia histidinii sp. nov., Ohtaekwangia cretensis sp. nov., Ohtaekwangia indiensis sp. nov., Ohtaekwangia reichenbachii sp. nov. from diverse environment.</title>
        <authorList>
            <person name="Octaviana S."/>
        </authorList>
    </citation>
    <scope>NUCLEOTIDE SEQUENCE [LARGE SCALE GENOMIC DNA]</scope>
    <source>
        <strain evidence="7 8">PWU4</strain>
    </source>
</reference>
<protein>
    <submittedName>
        <fullName evidence="7">DPP IV N-terminal domain-containing protein</fullName>
    </submittedName>
</protein>
<feature type="domain" description="Peptidase S9 prolyl oligopeptidase catalytic" evidence="5">
    <location>
        <begin position="526"/>
        <end position="720"/>
    </location>
</feature>
<feature type="domain" description="Dipeptidylpeptidase IV N-terminal" evidence="6">
    <location>
        <begin position="90"/>
        <end position="433"/>
    </location>
</feature>
<dbReference type="Gene3D" id="3.40.50.1820">
    <property type="entry name" value="alpha/beta hydrolase"/>
    <property type="match status" value="1"/>
</dbReference>
<dbReference type="PANTHER" id="PTHR11731">
    <property type="entry name" value="PROTEASE FAMILY S9B,C DIPEPTIDYL-PEPTIDASE IV-RELATED"/>
    <property type="match status" value="1"/>
</dbReference>
<dbReference type="InterPro" id="IPR002471">
    <property type="entry name" value="Pept_S9_AS"/>
</dbReference>
<keyword evidence="2" id="KW-0378">Hydrolase</keyword>
<organism evidence="7 8">
    <name type="scientific">Chryseosolibacter histidini</name>
    <dbReference type="NCBI Taxonomy" id="2782349"/>
    <lineage>
        <taxon>Bacteria</taxon>
        <taxon>Pseudomonadati</taxon>
        <taxon>Bacteroidota</taxon>
        <taxon>Cytophagia</taxon>
        <taxon>Cytophagales</taxon>
        <taxon>Chryseotaleaceae</taxon>
        <taxon>Chryseosolibacter</taxon>
    </lineage>
</organism>